<gene>
    <name evidence="2" type="ORF">B9O19_00798</name>
</gene>
<evidence type="ECO:0000256" key="1">
    <source>
        <dbReference type="SAM" id="MobiDB-lite"/>
    </source>
</evidence>
<evidence type="ECO:0000313" key="3">
    <source>
        <dbReference type="Proteomes" id="UP000235589"/>
    </source>
</evidence>
<dbReference type="RefSeq" id="WP_102365222.1">
    <property type="nucleotide sequence ID" value="NZ_CP020991.1"/>
</dbReference>
<dbReference type="AlphaFoldDB" id="A0A2K9P143"/>
<dbReference type="Pfam" id="PF09579">
    <property type="entry name" value="Spore_YtfJ"/>
    <property type="match status" value="1"/>
</dbReference>
<proteinExistence type="predicted"/>
<accession>A0A2K9P143</accession>
<dbReference type="NCBIfam" id="TIGR02874">
    <property type="entry name" value="spore_ytfJ"/>
    <property type="match status" value="1"/>
</dbReference>
<protein>
    <submittedName>
        <fullName evidence="2">Sporulation protein YtfJ</fullName>
    </submittedName>
</protein>
<dbReference type="KEGG" id="mpec:B9O19_00798"/>
<dbReference type="InterPro" id="IPR014229">
    <property type="entry name" value="Spore_YtfJ"/>
</dbReference>
<dbReference type="PIRSF" id="PIRSF021377">
    <property type="entry name" value="YtfJ"/>
    <property type="match status" value="1"/>
</dbReference>
<organism evidence="2 3">
    <name type="scientific">Monoglobus pectinilyticus</name>
    <dbReference type="NCBI Taxonomy" id="1981510"/>
    <lineage>
        <taxon>Bacteria</taxon>
        <taxon>Bacillati</taxon>
        <taxon>Bacillota</taxon>
        <taxon>Clostridia</taxon>
        <taxon>Monoglobales</taxon>
        <taxon>Monoglobaceae</taxon>
        <taxon>Monoglobus</taxon>
    </lineage>
</organism>
<reference evidence="2 3" key="1">
    <citation type="submission" date="2017-04" db="EMBL/GenBank/DDBJ databases">
        <title>Monoglobus pectinilyticus 14 draft genome.</title>
        <authorList>
            <person name="Kim C."/>
            <person name="Rosendale D.I."/>
            <person name="Kelly W.J."/>
            <person name="Tannock G.W."/>
            <person name="Patchett M.L."/>
            <person name="Jordens J.Z."/>
        </authorList>
    </citation>
    <scope>NUCLEOTIDE SEQUENCE [LARGE SCALE GENOMIC DNA]</scope>
    <source>
        <strain evidence="2 3">14</strain>
    </source>
</reference>
<evidence type="ECO:0000313" key="2">
    <source>
        <dbReference type="EMBL" id="AUO18975.1"/>
    </source>
</evidence>
<dbReference type="Proteomes" id="UP000235589">
    <property type="component" value="Chromosome"/>
</dbReference>
<dbReference type="PANTHER" id="PTHR39162">
    <property type="entry name" value="GLL3345 PROTEIN"/>
    <property type="match status" value="1"/>
</dbReference>
<keyword evidence="3" id="KW-1185">Reference proteome</keyword>
<dbReference type="EMBL" id="CP020991">
    <property type="protein sequence ID" value="AUO18975.1"/>
    <property type="molecule type" value="Genomic_DNA"/>
</dbReference>
<name>A0A2K9P143_9FIRM</name>
<dbReference type="GeneID" id="98062220"/>
<feature type="region of interest" description="Disordered" evidence="1">
    <location>
        <begin position="142"/>
        <end position="168"/>
    </location>
</feature>
<dbReference type="PANTHER" id="PTHR39162:SF1">
    <property type="entry name" value="SPORULATION PROTEIN YTFJ"/>
    <property type="match status" value="1"/>
</dbReference>
<sequence length="168" mass="17546">MSELSDKHPIEGLMSSAMQGLKEMIDVNTIVGSPITTSDGTVIMPISKVALGFGVGGSEFPKNKKLLSGEQEEVNNLFGGGTGGGLSLTPVGFLVVGNGTIRMVPVSEENSIYDRIIDAVPTAIDKISEIISSAKGKSNVVVDHEPAEPDSYVPDDESDDYVAGSFEG</sequence>
<dbReference type="OrthoDB" id="9796262at2"/>